<feature type="region of interest" description="Disordered" evidence="4">
    <location>
        <begin position="63"/>
        <end position="90"/>
    </location>
</feature>
<dbReference type="eggNOG" id="KOG0488">
    <property type="taxonomic scope" value="Eukaryota"/>
</dbReference>
<name>A0A067QLU8_ZOONE</name>
<evidence type="ECO:0000256" key="4">
    <source>
        <dbReference type="SAM" id="MobiDB-lite"/>
    </source>
</evidence>
<evidence type="ECO:0000256" key="1">
    <source>
        <dbReference type="ARBA" id="ARBA00004123"/>
    </source>
</evidence>
<dbReference type="Pfam" id="PF00046">
    <property type="entry name" value="Homeodomain"/>
    <property type="match status" value="1"/>
</dbReference>
<feature type="DNA-binding region" description="Homeobox" evidence="2">
    <location>
        <begin position="162"/>
        <end position="214"/>
    </location>
</feature>
<evidence type="ECO:0000259" key="5">
    <source>
        <dbReference type="PROSITE" id="PS50071"/>
    </source>
</evidence>
<protein>
    <submittedName>
        <fullName evidence="6">Homeobox protein B-H2</fullName>
    </submittedName>
</protein>
<keyword evidence="2 3" id="KW-0238">DNA-binding</keyword>
<keyword evidence="7" id="KW-1185">Reference proteome</keyword>
<accession>A0A067QLU8</accession>
<evidence type="ECO:0000256" key="2">
    <source>
        <dbReference type="PROSITE-ProRule" id="PRU00108"/>
    </source>
</evidence>
<dbReference type="GO" id="GO:0003677">
    <property type="term" value="F:DNA binding"/>
    <property type="evidence" value="ECO:0007669"/>
    <property type="project" value="UniProtKB-UniRule"/>
</dbReference>
<feature type="domain" description="Homeobox" evidence="5">
    <location>
        <begin position="160"/>
        <end position="213"/>
    </location>
</feature>
<dbReference type="SMART" id="SM00389">
    <property type="entry name" value="HOX"/>
    <property type="match status" value="1"/>
</dbReference>
<sequence>MERNTRVSTRLELCREHKYTMSLAAKQEAWSIYAPMIEGEGPLNFHQITRRNILEDSHLHTCRRENLKSRPPSGDPQYRAPRNTVHADGMLMERMRRTSPDRESNQHQNRGPHALLLFARRRDGIRINLRQETNETAQGHKDEDAAGGGKGGHPSGSLTKKQRKARTAFTDHQLQTLEKSFERQKYLSVQDRMELAAKLSLTDTQVKTWYQNRSLHIIEMPCFLELRKTNWIMQEVRADAYQRGQRERKPLRPKSRVFNISSVITPPYRGRLEAVNDFRCGAFQLLGTTVHRNYGQSREPIVSISKMRAGRNGGPRDTNHRYVPLHIIESMLFLWVVETPQFRRENLKVRSSFQDQVEAADGRGSRAAGRSRQLRRFPAPISNSGRPARRFERKRLRTASPHIWYTHISGNFARLALATRAAATCMGEEFSCFEVFRPAHCLVDIDYRDKLKVYVYTQPNLQRTVAGPADSFLITHACTTRGFLITPRRLTLINDLRLRSIVPKIKARQTRNAGMPFLLWRNR</sequence>
<dbReference type="PROSITE" id="PS50071">
    <property type="entry name" value="HOMEOBOX_2"/>
    <property type="match status" value="1"/>
</dbReference>
<evidence type="ECO:0000313" key="7">
    <source>
        <dbReference type="Proteomes" id="UP000027135"/>
    </source>
</evidence>
<gene>
    <name evidence="6" type="ORF">L798_01064</name>
</gene>
<dbReference type="InterPro" id="IPR001356">
    <property type="entry name" value="HD"/>
</dbReference>
<evidence type="ECO:0000313" key="6">
    <source>
        <dbReference type="EMBL" id="KDR09108.1"/>
    </source>
</evidence>
<dbReference type="InterPro" id="IPR050848">
    <property type="entry name" value="Homeobox_TF"/>
</dbReference>
<dbReference type="CDD" id="cd00086">
    <property type="entry name" value="homeodomain"/>
    <property type="match status" value="1"/>
</dbReference>
<evidence type="ECO:0000256" key="3">
    <source>
        <dbReference type="RuleBase" id="RU000682"/>
    </source>
</evidence>
<dbReference type="PANTHER" id="PTHR24333">
    <property type="entry name" value="HOMEO BOX HB9 LIKE A-RELATED"/>
    <property type="match status" value="1"/>
</dbReference>
<feature type="region of interest" description="Disordered" evidence="4">
    <location>
        <begin position="131"/>
        <end position="166"/>
    </location>
</feature>
<dbReference type="InParanoid" id="A0A067QLU8"/>
<dbReference type="InterPro" id="IPR009057">
    <property type="entry name" value="Homeodomain-like_sf"/>
</dbReference>
<dbReference type="SUPFAM" id="SSF46689">
    <property type="entry name" value="Homeodomain-like"/>
    <property type="match status" value="1"/>
</dbReference>
<keyword evidence="2 3" id="KW-0539">Nucleus</keyword>
<feature type="region of interest" description="Disordered" evidence="4">
    <location>
        <begin position="360"/>
        <end position="379"/>
    </location>
</feature>
<dbReference type="PANTHER" id="PTHR24333:SF5">
    <property type="entry name" value="VENT HOMEOBOX"/>
    <property type="match status" value="1"/>
</dbReference>
<comment type="subcellular location">
    <subcellularLocation>
        <location evidence="1 2 3">Nucleus</location>
    </subcellularLocation>
</comment>
<dbReference type="Gene3D" id="1.10.10.60">
    <property type="entry name" value="Homeodomain-like"/>
    <property type="match status" value="1"/>
</dbReference>
<keyword evidence="2 3" id="KW-0371">Homeobox</keyword>
<dbReference type="STRING" id="136037.A0A067QLU8"/>
<dbReference type="GO" id="GO:0005634">
    <property type="term" value="C:nucleus"/>
    <property type="evidence" value="ECO:0007669"/>
    <property type="project" value="UniProtKB-SubCell"/>
</dbReference>
<dbReference type="AlphaFoldDB" id="A0A067QLU8"/>
<proteinExistence type="predicted"/>
<reference evidence="6 7" key="1">
    <citation type="journal article" date="2014" name="Nat. Commun.">
        <title>Molecular traces of alternative social organization in a termite genome.</title>
        <authorList>
            <person name="Terrapon N."/>
            <person name="Li C."/>
            <person name="Robertson H.M."/>
            <person name="Ji L."/>
            <person name="Meng X."/>
            <person name="Booth W."/>
            <person name="Chen Z."/>
            <person name="Childers C.P."/>
            <person name="Glastad K.M."/>
            <person name="Gokhale K."/>
            <person name="Gowin J."/>
            <person name="Gronenberg W."/>
            <person name="Hermansen R.A."/>
            <person name="Hu H."/>
            <person name="Hunt B.G."/>
            <person name="Huylmans A.K."/>
            <person name="Khalil S.M."/>
            <person name="Mitchell R.D."/>
            <person name="Munoz-Torres M.C."/>
            <person name="Mustard J.A."/>
            <person name="Pan H."/>
            <person name="Reese J.T."/>
            <person name="Scharf M.E."/>
            <person name="Sun F."/>
            <person name="Vogel H."/>
            <person name="Xiao J."/>
            <person name="Yang W."/>
            <person name="Yang Z."/>
            <person name="Yang Z."/>
            <person name="Zhou J."/>
            <person name="Zhu J."/>
            <person name="Brent C.S."/>
            <person name="Elsik C.G."/>
            <person name="Goodisman M.A."/>
            <person name="Liberles D.A."/>
            <person name="Roe R.M."/>
            <person name="Vargo E.L."/>
            <person name="Vilcinskas A."/>
            <person name="Wang J."/>
            <person name="Bornberg-Bauer E."/>
            <person name="Korb J."/>
            <person name="Zhang G."/>
            <person name="Liebig J."/>
        </authorList>
    </citation>
    <scope>NUCLEOTIDE SEQUENCE [LARGE SCALE GENOMIC DNA]</scope>
    <source>
        <tissue evidence="6">Whole organism</tissue>
    </source>
</reference>
<dbReference type="EMBL" id="KK853274">
    <property type="protein sequence ID" value="KDR09108.1"/>
    <property type="molecule type" value="Genomic_DNA"/>
</dbReference>
<dbReference type="Proteomes" id="UP000027135">
    <property type="component" value="Unassembled WGS sequence"/>
</dbReference>
<organism evidence="6 7">
    <name type="scientific">Zootermopsis nevadensis</name>
    <name type="common">Dampwood termite</name>
    <dbReference type="NCBI Taxonomy" id="136037"/>
    <lineage>
        <taxon>Eukaryota</taxon>
        <taxon>Metazoa</taxon>
        <taxon>Ecdysozoa</taxon>
        <taxon>Arthropoda</taxon>
        <taxon>Hexapoda</taxon>
        <taxon>Insecta</taxon>
        <taxon>Pterygota</taxon>
        <taxon>Neoptera</taxon>
        <taxon>Polyneoptera</taxon>
        <taxon>Dictyoptera</taxon>
        <taxon>Blattodea</taxon>
        <taxon>Blattoidea</taxon>
        <taxon>Termitoidae</taxon>
        <taxon>Termopsidae</taxon>
        <taxon>Zootermopsis</taxon>
    </lineage>
</organism>